<sequence>MKCRNIKGHVIESMKTTESREWRRDETKKEHPHCKHKTYNQMKQEVTEKNNNKTKRNKRTNHFRIFLNSIKTYKKNTKKLGNITSFLSHLFYRRSALPLPHIKCLERIREKSGN</sequence>
<accession>D0AA66</accession>
<organism evidence="2 3">
    <name type="scientific">Trypanosoma brucei gambiense (strain MHOM/CI/86/DAL972)</name>
    <dbReference type="NCBI Taxonomy" id="679716"/>
    <lineage>
        <taxon>Eukaryota</taxon>
        <taxon>Discoba</taxon>
        <taxon>Euglenozoa</taxon>
        <taxon>Kinetoplastea</taxon>
        <taxon>Metakinetoplastina</taxon>
        <taxon>Trypanosomatida</taxon>
        <taxon>Trypanosomatidae</taxon>
        <taxon>Trypanosoma</taxon>
    </lineage>
</organism>
<evidence type="ECO:0000313" key="2">
    <source>
        <dbReference type="EMBL" id="CBH18567.1"/>
    </source>
</evidence>
<proteinExistence type="predicted"/>
<dbReference type="GeneID" id="23866893"/>
<dbReference type="KEGG" id="tbg:TbgDal_XI16870"/>
<name>D0AA66_TRYB9</name>
<feature type="region of interest" description="Disordered" evidence="1">
    <location>
        <begin position="1"/>
        <end position="35"/>
    </location>
</feature>
<protein>
    <submittedName>
        <fullName evidence="2">Uncharacterized protein</fullName>
    </submittedName>
</protein>
<dbReference type="Proteomes" id="UP000002316">
    <property type="component" value="Chromosome 11"/>
</dbReference>
<feature type="compositionally biased region" description="Basic and acidic residues" evidence="1">
    <location>
        <begin position="9"/>
        <end position="29"/>
    </location>
</feature>
<gene>
    <name evidence="2" type="ORF">TbgDal_XI16870</name>
</gene>
<reference evidence="3" key="1">
    <citation type="journal article" date="2010" name="PLoS Negl. Trop. Dis.">
        <title>The genome sequence of Trypanosoma brucei gambiense, causative agent of chronic human african trypanosomiasis.</title>
        <authorList>
            <person name="Jackson A.P."/>
            <person name="Sanders M."/>
            <person name="Berry A."/>
            <person name="McQuillan J."/>
            <person name="Aslett M.A."/>
            <person name="Quail M.A."/>
            <person name="Chukualim B."/>
            <person name="Capewell P."/>
            <person name="MacLeod A."/>
            <person name="Melville S.E."/>
            <person name="Gibson W."/>
            <person name="Barry J.D."/>
            <person name="Berriman M."/>
            <person name="Hertz-Fowler C."/>
        </authorList>
    </citation>
    <scope>NUCLEOTIDE SEQUENCE [LARGE SCALE GENOMIC DNA]</scope>
    <source>
        <strain evidence="3">MHOM/CI/86/DAL972</strain>
    </source>
</reference>
<dbReference type="AlphaFoldDB" id="D0AA66"/>
<dbReference type="RefSeq" id="XP_011780831.1">
    <property type="nucleotide sequence ID" value="XM_011782529.1"/>
</dbReference>
<dbReference type="EMBL" id="FN554974">
    <property type="protein sequence ID" value="CBH18567.1"/>
    <property type="molecule type" value="Genomic_DNA"/>
</dbReference>
<evidence type="ECO:0000256" key="1">
    <source>
        <dbReference type="SAM" id="MobiDB-lite"/>
    </source>
</evidence>
<evidence type="ECO:0000313" key="3">
    <source>
        <dbReference type="Proteomes" id="UP000002316"/>
    </source>
</evidence>